<gene>
    <name evidence="1" type="ORF">CCAP1982_LOCUS7360</name>
</gene>
<protein>
    <submittedName>
        <fullName evidence="1">(Mediterranean fruit fly) hypothetical protein</fullName>
    </submittedName>
</protein>
<dbReference type="AlphaFoldDB" id="A0A811UJ65"/>
<comment type="caution">
    <text evidence="1">The sequence shown here is derived from an EMBL/GenBank/DDBJ whole genome shotgun (WGS) entry which is preliminary data.</text>
</comment>
<dbReference type="EMBL" id="CAJHJT010000012">
    <property type="protein sequence ID" value="CAD6998811.1"/>
    <property type="molecule type" value="Genomic_DNA"/>
</dbReference>
<sequence length="164" mass="18530">HQKQACAEFRKSGKVVPYTVTTDALSILTVETCAHEKALASKFRHLRAQFKAAKEHSSGFTDIFEGWRDYYHLVFKYDELKALQLQKDMLLGITSNGSAAEEEIQEQILSTNFIAINLLTLPLISGLSDIDSESESDDEDIVLLTSHHHRMTGKHTEGWVILLR</sequence>
<name>A0A811UJ65_CERCA</name>
<organism evidence="1 2">
    <name type="scientific">Ceratitis capitata</name>
    <name type="common">Mediterranean fruit fly</name>
    <name type="synonym">Tephritis capitata</name>
    <dbReference type="NCBI Taxonomy" id="7213"/>
    <lineage>
        <taxon>Eukaryota</taxon>
        <taxon>Metazoa</taxon>
        <taxon>Ecdysozoa</taxon>
        <taxon>Arthropoda</taxon>
        <taxon>Hexapoda</taxon>
        <taxon>Insecta</taxon>
        <taxon>Pterygota</taxon>
        <taxon>Neoptera</taxon>
        <taxon>Endopterygota</taxon>
        <taxon>Diptera</taxon>
        <taxon>Brachycera</taxon>
        <taxon>Muscomorpha</taxon>
        <taxon>Tephritoidea</taxon>
        <taxon>Tephritidae</taxon>
        <taxon>Ceratitis</taxon>
        <taxon>Ceratitis</taxon>
    </lineage>
</organism>
<proteinExistence type="predicted"/>
<keyword evidence="2" id="KW-1185">Reference proteome</keyword>
<reference evidence="1" key="1">
    <citation type="submission" date="2020-11" db="EMBL/GenBank/DDBJ databases">
        <authorList>
            <person name="Whitehead M."/>
        </authorList>
    </citation>
    <scope>NUCLEOTIDE SEQUENCE</scope>
    <source>
        <strain evidence="1">EGII</strain>
    </source>
</reference>
<accession>A0A811UJ65</accession>
<feature type="non-terminal residue" evidence="1">
    <location>
        <position position="1"/>
    </location>
</feature>
<evidence type="ECO:0000313" key="2">
    <source>
        <dbReference type="Proteomes" id="UP000606786"/>
    </source>
</evidence>
<evidence type="ECO:0000313" key="1">
    <source>
        <dbReference type="EMBL" id="CAD6998811.1"/>
    </source>
</evidence>
<dbReference type="Proteomes" id="UP000606786">
    <property type="component" value="Unassembled WGS sequence"/>
</dbReference>